<dbReference type="GeneID" id="92366433"/>
<accession>A0A1J4MRN8</accession>
<dbReference type="GO" id="GO:0035999">
    <property type="term" value="P:tetrahydrofolate interconversion"/>
    <property type="evidence" value="ECO:0007669"/>
    <property type="project" value="UniProtKB-UniPathway"/>
</dbReference>
<organism evidence="2 3">
    <name type="scientific">Cryptosporidium andersoni</name>
    <dbReference type="NCBI Taxonomy" id="117008"/>
    <lineage>
        <taxon>Eukaryota</taxon>
        <taxon>Sar</taxon>
        <taxon>Alveolata</taxon>
        <taxon>Apicomplexa</taxon>
        <taxon>Conoidasida</taxon>
        <taxon>Coccidia</taxon>
        <taxon>Eucoccidiorida</taxon>
        <taxon>Eimeriorina</taxon>
        <taxon>Cryptosporidiidae</taxon>
        <taxon>Cryptosporidium</taxon>
    </lineage>
</organism>
<keyword evidence="1" id="KW-0812">Transmembrane</keyword>
<dbReference type="SUPFAM" id="SSF53383">
    <property type="entry name" value="PLP-dependent transferases"/>
    <property type="match status" value="1"/>
</dbReference>
<dbReference type="InterPro" id="IPR015422">
    <property type="entry name" value="PyrdxlP-dep_Trfase_small"/>
</dbReference>
<sequence>MGLSLQSGGYLTHRHYTNEKKVIYLSYFFEYLPYTTQNYGYIDYEQFYILHLNILILLLLQHIMWNKIRTLCFNHIAVLCTQLNKINSTNEWKKQIESTKIITNGTDSHIILIYASIYDISGYKTKKLFEAYVPYLVMEKMSCSRVRIETTALTIRGLKHQDFQKISFFTIQAIKNAQKIKKRLITNKKSNLIKFNIKVIYIIIWISIYTLSYFFLFTDKLLIYL</sequence>
<dbReference type="GO" id="GO:0005739">
    <property type="term" value="C:mitochondrion"/>
    <property type="evidence" value="ECO:0007669"/>
    <property type="project" value="TreeGrafter"/>
</dbReference>
<dbReference type="GO" id="GO:0004372">
    <property type="term" value="F:glycine hydroxymethyltransferase activity"/>
    <property type="evidence" value="ECO:0007669"/>
    <property type="project" value="TreeGrafter"/>
</dbReference>
<evidence type="ECO:0000313" key="2">
    <source>
        <dbReference type="EMBL" id="OII76906.1"/>
    </source>
</evidence>
<dbReference type="GO" id="GO:0019264">
    <property type="term" value="P:glycine biosynthetic process from serine"/>
    <property type="evidence" value="ECO:0007669"/>
    <property type="project" value="TreeGrafter"/>
</dbReference>
<feature type="transmembrane region" description="Helical" evidence="1">
    <location>
        <begin position="199"/>
        <end position="217"/>
    </location>
</feature>
<name>A0A1J4MRN8_9CRYT</name>
<keyword evidence="1" id="KW-1133">Transmembrane helix</keyword>
<dbReference type="GO" id="GO:0030170">
    <property type="term" value="F:pyridoxal phosphate binding"/>
    <property type="evidence" value="ECO:0007669"/>
    <property type="project" value="TreeGrafter"/>
</dbReference>
<evidence type="ECO:0000256" key="1">
    <source>
        <dbReference type="SAM" id="Phobius"/>
    </source>
</evidence>
<protein>
    <submittedName>
        <fullName evidence="2">Uncharacterized protein</fullName>
    </submittedName>
</protein>
<dbReference type="InterPro" id="IPR049943">
    <property type="entry name" value="Ser_HO-MeTrfase-like"/>
</dbReference>
<feature type="transmembrane region" description="Helical" evidence="1">
    <location>
        <begin position="47"/>
        <end position="65"/>
    </location>
</feature>
<comment type="caution">
    <text evidence="2">The sequence shown here is derived from an EMBL/GenBank/DDBJ whole genome shotgun (WGS) entry which is preliminary data.</text>
</comment>
<dbReference type="InterPro" id="IPR015424">
    <property type="entry name" value="PyrdxlP-dep_Trfase"/>
</dbReference>
<dbReference type="Proteomes" id="UP000186804">
    <property type="component" value="Unassembled WGS sequence"/>
</dbReference>
<dbReference type="PANTHER" id="PTHR11680">
    <property type="entry name" value="SERINE HYDROXYMETHYLTRANSFERASE"/>
    <property type="match status" value="1"/>
</dbReference>
<dbReference type="InterPro" id="IPR015421">
    <property type="entry name" value="PyrdxlP-dep_Trfase_major"/>
</dbReference>
<dbReference type="EMBL" id="LRBS01000048">
    <property type="protein sequence ID" value="OII76906.1"/>
    <property type="molecule type" value="Genomic_DNA"/>
</dbReference>
<dbReference type="OrthoDB" id="10567932at2759"/>
<reference evidence="2 3" key="1">
    <citation type="submission" date="2016-10" db="EMBL/GenBank/DDBJ databases">
        <title>Reductive evolution of mitochondrial metabolism and differential evolution of invasion-related proteins in Cryptosporidium.</title>
        <authorList>
            <person name="Liu S."/>
            <person name="Roellig D.M."/>
            <person name="Guo Y."/>
            <person name="Li N."/>
            <person name="Frace M.A."/>
            <person name="Tang K."/>
            <person name="Zhang L."/>
            <person name="Feng Y."/>
            <person name="Xiao L."/>
        </authorList>
    </citation>
    <scope>NUCLEOTIDE SEQUENCE [LARGE SCALE GENOMIC DNA]</scope>
    <source>
        <strain evidence="2">30847</strain>
    </source>
</reference>
<keyword evidence="1" id="KW-0472">Membrane</keyword>
<dbReference type="Gene3D" id="3.40.640.10">
    <property type="entry name" value="Type I PLP-dependent aspartate aminotransferase-like (Major domain)"/>
    <property type="match status" value="1"/>
</dbReference>
<keyword evidence="3" id="KW-1185">Reference proteome</keyword>
<gene>
    <name evidence="2" type="ORF">cand_022490</name>
</gene>
<dbReference type="AlphaFoldDB" id="A0A1J4MRN8"/>
<dbReference type="Gene3D" id="3.90.1150.10">
    <property type="entry name" value="Aspartate Aminotransferase, domain 1"/>
    <property type="match status" value="1"/>
</dbReference>
<dbReference type="PANTHER" id="PTHR11680:SF35">
    <property type="entry name" value="SERINE HYDROXYMETHYLTRANSFERASE 1"/>
    <property type="match status" value="1"/>
</dbReference>
<evidence type="ECO:0000313" key="3">
    <source>
        <dbReference type="Proteomes" id="UP000186804"/>
    </source>
</evidence>
<dbReference type="RefSeq" id="XP_067068752.1">
    <property type="nucleotide sequence ID" value="XM_067212479.1"/>
</dbReference>
<proteinExistence type="predicted"/>
<dbReference type="VEuPathDB" id="CryptoDB:cand_022490"/>
<dbReference type="UniPathway" id="UPA00193"/>